<gene>
    <name evidence="2" type="ORF">Sjap_011173</name>
</gene>
<accession>A0AAP0JAT5</accession>
<name>A0AAP0JAT5_9MAGN</name>
<organism evidence="2 3">
    <name type="scientific">Stephania japonica</name>
    <dbReference type="NCBI Taxonomy" id="461633"/>
    <lineage>
        <taxon>Eukaryota</taxon>
        <taxon>Viridiplantae</taxon>
        <taxon>Streptophyta</taxon>
        <taxon>Embryophyta</taxon>
        <taxon>Tracheophyta</taxon>
        <taxon>Spermatophyta</taxon>
        <taxon>Magnoliopsida</taxon>
        <taxon>Ranunculales</taxon>
        <taxon>Menispermaceae</taxon>
        <taxon>Menispermoideae</taxon>
        <taxon>Cissampelideae</taxon>
        <taxon>Stephania</taxon>
    </lineage>
</organism>
<dbReference type="Proteomes" id="UP001417504">
    <property type="component" value="Unassembled WGS sequence"/>
</dbReference>
<sequence length="70" mass="7823">MVVTTDLGTLHVTYKRSLASETFLSTLIGTVVVTSTPIQSDISSEGERRRKRSRQWRLRDRAQSAKSVAS</sequence>
<proteinExistence type="predicted"/>
<protein>
    <submittedName>
        <fullName evidence="2">Uncharacterized protein</fullName>
    </submittedName>
</protein>
<evidence type="ECO:0000313" key="2">
    <source>
        <dbReference type="EMBL" id="KAK9130686.1"/>
    </source>
</evidence>
<dbReference type="AlphaFoldDB" id="A0AAP0JAT5"/>
<dbReference type="EMBL" id="JBBNAE010000004">
    <property type="protein sequence ID" value="KAK9130686.1"/>
    <property type="molecule type" value="Genomic_DNA"/>
</dbReference>
<feature type="region of interest" description="Disordered" evidence="1">
    <location>
        <begin position="38"/>
        <end position="70"/>
    </location>
</feature>
<keyword evidence="3" id="KW-1185">Reference proteome</keyword>
<evidence type="ECO:0000313" key="3">
    <source>
        <dbReference type="Proteomes" id="UP001417504"/>
    </source>
</evidence>
<reference evidence="2 3" key="1">
    <citation type="submission" date="2024-01" db="EMBL/GenBank/DDBJ databases">
        <title>Genome assemblies of Stephania.</title>
        <authorList>
            <person name="Yang L."/>
        </authorList>
    </citation>
    <scope>NUCLEOTIDE SEQUENCE [LARGE SCALE GENOMIC DNA]</scope>
    <source>
        <strain evidence="2">QJT</strain>
        <tissue evidence="2">Leaf</tissue>
    </source>
</reference>
<comment type="caution">
    <text evidence="2">The sequence shown here is derived from an EMBL/GenBank/DDBJ whole genome shotgun (WGS) entry which is preliminary data.</text>
</comment>
<evidence type="ECO:0000256" key="1">
    <source>
        <dbReference type="SAM" id="MobiDB-lite"/>
    </source>
</evidence>